<dbReference type="Gene3D" id="1.10.196.10">
    <property type="match status" value="1"/>
</dbReference>
<dbReference type="GO" id="GO:0070411">
    <property type="term" value="F:I-SMAD binding"/>
    <property type="evidence" value="ECO:0007669"/>
    <property type="project" value="TreeGrafter"/>
</dbReference>
<reference evidence="5" key="1">
    <citation type="submission" date="2019-06" db="EMBL/GenBank/DDBJ databases">
        <authorList>
            <consortium name="Wellcome Sanger Institute Data Sharing"/>
        </authorList>
    </citation>
    <scope>NUCLEOTIDE SEQUENCE [LARGE SCALE GENOMIC DNA]</scope>
</reference>
<evidence type="ECO:0000256" key="2">
    <source>
        <dbReference type="ARBA" id="ARBA00022490"/>
    </source>
</evidence>
<dbReference type="Gene3D" id="1.10.167.10">
    <property type="entry name" value="Regulator of G-protein Signalling 4, domain 2"/>
    <property type="match status" value="1"/>
</dbReference>
<dbReference type="GO" id="GO:0048468">
    <property type="term" value="P:cell development"/>
    <property type="evidence" value="ECO:0007669"/>
    <property type="project" value="TreeGrafter"/>
</dbReference>
<accession>A0A672GA16</accession>
<dbReference type="SMART" id="SM00315">
    <property type="entry name" value="RGS"/>
    <property type="match status" value="1"/>
</dbReference>
<dbReference type="GO" id="GO:0008013">
    <property type="term" value="F:beta-catenin binding"/>
    <property type="evidence" value="ECO:0007669"/>
    <property type="project" value="TreeGrafter"/>
</dbReference>
<reference evidence="5" key="2">
    <citation type="submission" date="2025-08" db="UniProtKB">
        <authorList>
            <consortium name="Ensembl"/>
        </authorList>
    </citation>
    <scope>IDENTIFICATION</scope>
</reference>
<dbReference type="PANTHER" id="PTHR46102">
    <property type="entry name" value="AXIN"/>
    <property type="match status" value="1"/>
</dbReference>
<dbReference type="GO" id="GO:0032436">
    <property type="term" value="P:positive regulation of proteasomal ubiquitin-dependent protein catabolic process"/>
    <property type="evidence" value="ECO:0007669"/>
    <property type="project" value="TreeGrafter"/>
</dbReference>
<dbReference type="GO" id="GO:0019901">
    <property type="term" value="F:protein kinase binding"/>
    <property type="evidence" value="ECO:0007669"/>
    <property type="project" value="TreeGrafter"/>
</dbReference>
<evidence type="ECO:0000256" key="3">
    <source>
        <dbReference type="SAM" id="MobiDB-lite"/>
    </source>
</evidence>
<dbReference type="GO" id="GO:0005737">
    <property type="term" value="C:cytoplasm"/>
    <property type="evidence" value="ECO:0007669"/>
    <property type="project" value="UniProtKB-SubCell"/>
</dbReference>
<dbReference type="Ensembl" id="ENSSFAT00005016349.1">
    <property type="protein sequence ID" value="ENSSFAP00005015708.1"/>
    <property type="gene ID" value="ENSSFAG00005008382.1"/>
</dbReference>
<evidence type="ECO:0000313" key="5">
    <source>
        <dbReference type="Ensembl" id="ENSSFAP00005015708.1"/>
    </source>
</evidence>
<name>A0A672GA16_SALFA</name>
<dbReference type="CDD" id="cd11582">
    <property type="entry name" value="Axin_TNKS_binding"/>
    <property type="match status" value="1"/>
</dbReference>
<comment type="subcellular location">
    <subcellularLocation>
        <location evidence="1">Cytoplasm</location>
    </subcellularLocation>
</comment>
<protein>
    <recommendedName>
        <fullName evidence="4">RGS domain-containing protein</fullName>
    </recommendedName>
</protein>
<dbReference type="InterPro" id="IPR036305">
    <property type="entry name" value="RGS_sf"/>
</dbReference>
<dbReference type="GO" id="GO:0030877">
    <property type="term" value="C:beta-catenin destruction complex"/>
    <property type="evidence" value="ECO:0007669"/>
    <property type="project" value="TreeGrafter"/>
</dbReference>
<dbReference type="GO" id="GO:0005634">
    <property type="term" value="C:nucleus"/>
    <property type="evidence" value="ECO:0007669"/>
    <property type="project" value="TreeGrafter"/>
</dbReference>
<dbReference type="OMA" id="YRCAART"/>
<evidence type="ECO:0000259" key="4">
    <source>
        <dbReference type="PROSITE" id="PS50132"/>
    </source>
</evidence>
<dbReference type="Pfam" id="PF00615">
    <property type="entry name" value="RGS"/>
    <property type="match status" value="1"/>
</dbReference>
<dbReference type="GO" id="GO:0060090">
    <property type="term" value="F:molecular adaptor activity"/>
    <property type="evidence" value="ECO:0007669"/>
    <property type="project" value="TreeGrafter"/>
</dbReference>
<dbReference type="GO" id="GO:0031625">
    <property type="term" value="F:ubiquitin protein ligase binding"/>
    <property type="evidence" value="ECO:0007669"/>
    <property type="project" value="TreeGrafter"/>
</dbReference>
<keyword evidence="2" id="KW-0963">Cytoplasm</keyword>
<dbReference type="InterPro" id="IPR016137">
    <property type="entry name" value="RGS"/>
</dbReference>
<dbReference type="InParanoid" id="A0A672GA16"/>
<dbReference type="AlphaFoldDB" id="A0A672GA16"/>
<organism evidence="5 6">
    <name type="scientific">Salarias fasciatus</name>
    <name type="common">Jewelled blenny</name>
    <name type="synonym">Blennius fasciatus</name>
    <dbReference type="NCBI Taxonomy" id="181472"/>
    <lineage>
        <taxon>Eukaryota</taxon>
        <taxon>Metazoa</taxon>
        <taxon>Chordata</taxon>
        <taxon>Craniata</taxon>
        <taxon>Vertebrata</taxon>
        <taxon>Euteleostomi</taxon>
        <taxon>Actinopterygii</taxon>
        <taxon>Neopterygii</taxon>
        <taxon>Teleostei</taxon>
        <taxon>Neoteleostei</taxon>
        <taxon>Acanthomorphata</taxon>
        <taxon>Ovalentaria</taxon>
        <taxon>Blenniimorphae</taxon>
        <taxon>Blenniiformes</taxon>
        <taxon>Blennioidei</taxon>
        <taxon>Blenniidae</taxon>
        <taxon>Salariinae</taxon>
        <taxon>Salarias</taxon>
    </lineage>
</organism>
<feature type="domain" description="RGS" evidence="4">
    <location>
        <begin position="88"/>
        <end position="183"/>
    </location>
</feature>
<evidence type="ECO:0000256" key="1">
    <source>
        <dbReference type="ARBA" id="ARBA00004496"/>
    </source>
</evidence>
<dbReference type="InterPro" id="IPR024066">
    <property type="entry name" value="RGS_subdom1/3"/>
</dbReference>
<dbReference type="GO" id="GO:0090090">
    <property type="term" value="P:negative regulation of canonical Wnt signaling pathway"/>
    <property type="evidence" value="ECO:0007669"/>
    <property type="project" value="InterPro"/>
</dbReference>
<dbReference type="InterPro" id="IPR043581">
    <property type="entry name" value="Axin-like"/>
</dbReference>
<sequence length="189" mass="20628">MSVVRELHGIGYRGGGGGVVSSLSGPTHFTEDAPRPPVPGEEGSDVDPPVHYTPSSSSATPRRPDLDLGYEPEGSASPTPPYLKWAESLHSLLDDQEGIQLFRNFLCQEGCADLLDFWFACSGFRKTSQEKRAKLAKAIYRKYIVDGSGIVSRQIKAATKSFIRDCVGKQHPDPAMFEQVIAEPISCFL</sequence>
<dbReference type="PANTHER" id="PTHR46102:SF3">
    <property type="entry name" value="AXIN-1"/>
    <property type="match status" value="1"/>
</dbReference>
<dbReference type="InterPro" id="IPR032101">
    <property type="entry name" value="Axin_TNKS-bd"/>
</dbReference>
<dbReference type="GO" id="GO:0005886">
    <property type="term" value="C:plasma membrane"/>
    <property type="evidence" value="ECO:0007669"/>
    <property type="project" value="TreeGrafter"/>
</dbReference>
<reference evidence="5" key="3">
    <citation type="submission" date="2025-09" db="UniProtKB">
        <authorList>
            <consortium name="Ensembl"/>
        </authorList>
    </citation>
    <scope>IDENTIFICATION</scope>
</reference>
<dbReference type="GO" id="GO:0042802">
    <property type="term" value="F:identical protein binding"/>
    <property type="evidence" value="ECO:0007669"/>
    <property type="project" value="TreeGrafter"/>
</dbReference>
<dbReference type="Proteomes" id="UP000472267">
    <property type="component" value="Chromosome 6"/>
</dbReference>
<dbReference type="SUPFAM" id="SSF48097">
    <property type="entry name" value="Regulator of G-protein signaling, RGS"/>
    <property type="match status" value="1"/>
</dbReference>
<dbReference type="PROSITE" id="PS50132">
    <property type="entry name" value="RGS"/>
    <property type="match status" value="1"/>
</dbReference>
<feature type="region of interest" description="Disordered" evidence="3">
    <location>
        <begin position="11"/>
        <end position="78"/>
    </location>
</feature>
<keyword evidence="6" id="KW-1185">Reference proteome</keyword>
<dbReference type="Pfam" id="PF16646">
    <property type="entry name" value="AXIN1_TNKS_BD"/>
    <property type="match status" value="1"/>
</dbReference>
<dbReference type="InterPro" id="IPR044926">
    <property type="entry name" value="RGS_subdomain_2"/>
</dbReference>
<proteinExistence type="predicted"/>
<evidence type="ECO:0000313" key="6">
    <source>
        <dbReference type="Proteomes" id="UP000472267"/>
    </source>
</evidence>